<name>A0A9R1UIY4_LACSA</name>
<reference evidence="1 2" key="1">
    <citation type="journal article" date="2017" name="Nat. Commun.">
        <title>Genome assembly with in vitro proximity ligation data and whole-genome triplication in lettuce.</title>
        <authorList>
            <person name="Reyes-Chin-Wo S."/>
            <person name="Wang Z."/>
            <person name="Yang X."/>
            <person name="Kozik A."/>
            <person name="Arikit S."/>
            <person name="Song C."/>
            <person name="Xia L."/>
            <person name="Froenicke L."/>
            <person name="Lavelle D.O."/>
            <person name="Truco M.J."/>
            <person name="Xia R."/>
            <person name="Zhu S."/>
            <person name="Xu C."/>
            <person name="Xu H."/>
            <person name="Xu X."/>
            <person name="Cox K."/>
            <person name="Korf I."/>
            <person name="Meyers B.C."/>
            <person name="Michelmore R.W."/>
        </authorList>
    </citation>
    <scope>NUCLEOTIDE SEQUENCE [LARGE SCALE GENOMIC DNA]</scope>
    <source>
        <strain evidence="2">cv. Salinas</strain>
        <tissue evidence="1">Seedlings</tissue>
    </source>
</reference>
<dbReference type="Proteomes" id="UP000235145">
    <property type="component" value="Unassembled WGS sequence"/>
</dbReference>
<organism evidence="1 2">
    <name type="scientific">Lactuca sativa</name>
    <name type="common">Garden lettuce</name>
    <dbReference type="NCBI Taxonomy" id="4236"/>
    <lineage>
        <taxon>Eukaryota</taxon>
        <taxon>Viridiplantae</taxon>
        <taxon>Streptophyta</taxon>
        <taxon>Embryophyta</taxon>
        <taxon>Tracheophyta</taxon>
        <taxon>Spermatophyta</taxon>
        <taxon>Magnoliopsida</taxon>
        <taxon>eudicotyledons</taxon>
        <taxon>Gunneridae</taxon>
        <taxon>Pentapetalae</taxon>
        <taxon>asterids</taxon>
        <taxon>campanulids</taxon>
        <taxon>Asterales</taxon>
        <taxon>Asteraceae</taxon>
        <taxon>Cichorioideae</taxon>
        <taxon>Cichorieae</taxon>
        <taxon>Lactucinae</taxon>
        <taxon>Lactuca</taxon>
    </lineage>
</organism>
<evidence type="ECO:0000313" key="2">
    <source>
        <dbReference type="Proteomes" id="UP000235145"/>
    </source>
</evidence>
<keyword evidence="2" id="KW-1185">Reference proteome</keyword>
<dbReference type="EMBL" id="NBSK02000009">
    <property type="protein sequence ID" value="KAJ0187994.1"/>
    <property type="molecule type" value="Genomic_DNA"/>
</dbReference>
<sequence>MVAFQSVNELISFVESCSRSRQRFMTIYHSLLWNAWKLRNDRIFNGVFLNPTRGVEEVKLLAFYWHKRKGKNWSSNWEEWLIATFDVA</sequence>
<dbReference type="AlphaFoldDB" id="A0A9R1UIY4"/>
<gene>
    <name evidence="1" type="ORF">LSAT_V11C900477500</name>
</gene>
<proteinExistence type="predicted"/>
<evidence type="ECO:0000313" key="1">
    <source>
        <dbReference type="EMBL" id="KAJ0187994.1"/>
    </source>
</evidence>
<protein>
    <submittedName>
        <fullName evidence="1">Uncharacterized protein</fullName>
    </submittedName>
</protein>
<comment type="caution">
    <text evidence="1">The sequence shown here is derived from an EMBL/GenBank/DDBJ whole genome shotgun (WGS) entry which is preliminary data.</text>
</comment>
<accession>A0A9R1UIY4</accession>